<dbReference type="EMBL" id="UGRO01000002">
    <property type="protein sequence ID" value="SUA17276.1"/>
    <property type="molecule type" value="Genomic_DNA"/>
</dbReference>
<reference evidence="1 2" key="1">
    <citation type="submission" date="2018-06" db="EMBL/GenBank/DDBJ databases">
        <authorList>
            <consortium name="Pathogen Informatics"/>
            <person name="Doyle S."/>
        </authorList>
    </citation>
    <scope>NUCLEOTIDE SEQUENCE [LARGE SCALE GENOMIC DNA]</scope>
    <source>
        <strain evidence="1 2">NCTC10616</strain>
    </source>
</reference>
<gene>
    <name evidence="1" type="ORF">NCTC10616_00938</name>
</gene>
<proteinExistence type="predicted"/>
<keyword evidence="2" id="KW-1185">Reference proteome</keyword>
<sequence>MIKFVVVFETVIARVIWRVNINQLDFAFKLRGKRMQGNQIIAFDNEIFGWCAV</sequence>
<dbReference type="Proteomes" id="UP000254193">
    <property type="component" value="Unassembled WGS sequence"/>
</dbReference>
<protein>
    <submittedName>
        <fullName evidence="1">Uncharacterized protein</fullName>
    </submittedName>
</protein>
<dbReference type="AlphaFoldDB" id="A0A378VK77"/>
<evidence type="ECO:0000313" key="2">
    <source>
        <dbReference type="Proteomes" id="UP000254193"/>
    </source>
</evidence>
<dbReference type="RefSeq" id="WP_181778402.1">
    <property type="nucleotide sequence ID" value="NZ_CAUJPL010000001.1"/>
</dbReference>
<name>A0A378VK77_NEILA</name>
<evidence type="ECO:0000313" key="1">
    <source>
        <dbReference type="EMBL" id="SUA17276.1"/>
    </source>
</evidence>
<organism evidence="1 2">
    <name type="scientific">Neisseria lactamica</name>
    <dbReference type="NCBI Taxonomy" id="486"/>
    <lineage>
        <taxon>Bacteria</taxon>
        <taxon>Pseudomonadati</taxon>
        <taxon>Pseudomonadota</taxon>
        <taxon>Betaproteobacteria</taxon>
        <taxon>Neisseriales</taxon>
        <taxon>Neisseriaceae</taxon>
        <taxon>Neisseria</taxon>
    </lineage>
</organism>
<accession>A0A378VK77</accession>